<dbReference type="GO" id="GO:0016020">
    <property type="term" value="C:membrane"/>
    <property type="evidence" value="ECO:0007669"/>
    <property type="project" value="UniProtKB-SubCell"/>
</dbReference>
<feature type="transmembrane region" description="Helical" evidence="13">
    <location>
        <begin position="88"/>
        <end position="113"/>
    </location>
</feature>
<dbReference type="EC" id="2.7.8.5" evidence="11"/>
<protein>
    <recommendedName>
        <fullName evidence="11">CDP-diacylglycerol--glycerol-3-phosphate 3-phosphatidyltransferase</fullName>
        <ecNumber evidence="11">2.7.8.5</ecNumber>
    </recommendedName>
</protein>
<dbReference type="GO" id="GO:0008444">
    <property type="term" value="F:CDP-diacylglycerol-glycerol-3-phosphate 3-phosphatidyltransferase activity"/>
    <property type="evidence" value="ECO:0007669"/>
    <property type="project" value="UniProtKB-UniRule"/>
</dbReference>
<keyword evidence="5 13" id="KW-0812">Transmembrane</keyword>
<comment type="similarity">
    <text evidence="2 12">Belongs to the CDP-alcohol phosphatidyltransferase class-I family.</text>
</comment>
<feature type="transmembrane region" description="Helical" evidence="13">
    <location>
        <begin position="43"/>
        <end position="68"/>
    </location>
</feature>
<keyword evidence="4 12" id="KW-0808">Transferase</keyword>
<organism evidence="14 15">
    <name type="scientific">Mesomycoplasma neurolyticum</name>
    <dbReference type="NCBI Taxonomy" id="2120"/>
    <lineage>
        <taxon>Bacteria</taxon>
        <taxon>Bacillati</taxon>
        <taxon>Mycoplasmatota</taxon>
        <taxon>Mycoplasmoidales</taxon>
        <taxon>Metamycoplasmataceae</taxon>
        <taxon>Mesomycoplasma</taxon>
    </lineage>
</organism>
<evidence type="ECO:0000313" key="15">
    <source>
        <dbReference type="Proteomes" id="UP000289440"/>
    </source>
</evidence>
<evidence type="ECO:0000256" key="5">
    <source>
        <dbReference type="ARBA" id="ARBA00022692"/>
    </source>
</evidence>
<dbReference type="Pfam" id="PF01066">
    <property type="entry name" value="CDP-OH_P_transf"/>
    <property type="match status" value="1"/>
</dbReference>
<evidence type="ECO:0000313" key="14">
    <source>
        <dbReference type="EMBL" id="VEU59369.1"/>
    </source>
</evidence>
<dbReference type="PIRSF" id="PIRSF000847">
    <property type="entry name" value="Phos_ph_gly_syn"/>
    <property type="match status" value="1"/>
</dbReference>
<dbReference type="InterPro" id="IPR048254">
    <property type="entry name" value="CDP_ALCOHOL_P_TRANSF_CS"/>
</dbReference>
<evidence type="ECO:0000256" key="4">
    <source>
        <dbReference type="ARBA" id="ARBA00022679"/>
    </source>
</evidence>
<sequence length="206" mass="24382">MIKNKIPNYLTILRILLWIPLLFCLTWFYYHSKNTTVYIKNKYYFVFVIALIVFVIAMFTDFLDGFLARKFKAISTFGQLFDPLSDKIIVSTILIFLALLKFSEIWIVVIFIVRDIMVDGFRNLAAKYNKKVAASVWGKLKTLSQTFAIILLMVLMPILDENNKQYKLYYWILNIPMFCALFFSIFSGILYFKEIKNLVYFKNKQV</sequence>
<keyword evidence="8 13" id="KW-0472">Membrane</keyword>
<feature type="transmembrane region" description="Helical" evidence="13">
    <location>
        <begin position="12"/>
        <end position="31"/>
    </location>
</feature>
<proteinExistence type="inferred from homology"/>
<dbReference type="KEGG" id="mnu:NCTC10166_00337"/>
<evidence type="ECO:0000256" key="1">
    <source>
        <dbReference type="ARBA" id="ARBA00004141"/>
    </source>
</evidence>
<dbReference type="InterPro" id="IPR050324">
    <property type="entry name" value="CDP-alcohol_PTase-I"/>
</dbReference>
<dbReference type="EMBL" id="LR214951">
    <property type="protein sequence ID" value="VEU59369.1"/>
    <property type="molecule type" value="Genomic_DNA"/>
</dbReference>
<dbReference type="AlphaFoldDB" id="A0A449A564"/>
<keyword evidence="10" id="KW-1208">Phospholipid metabolism</keyword>
<name>A0A449A564_9BACT</name>
<evidence type="ECO:0000256" key="7">
    <source>
        <dbReference type="ARBA" id="ARBA00023098"/>
    </source>
</evidence>
<keyword evidence="6 13" id="KW-1133">Transmembrane helix</keyword>
<dbReference type="InterPro" id="IPR000462">
    <property type="entry name" value="CDP-OH_P_trans"/>
</dbReference>
<comment type="subcellular location">
    <subcellularLocation>
        <location evidence="1">Membrane</location>
        <topology evidence="1">Multi-pass membrane protein</topology>
    </subcellularLocation>
</comment>
<evidence type="ECO:0000256" key="12">
    <source>
        <dbReference type="RuleBase" id="RU003750"/>
    </source>
</evidence>
<dbReference type="RefSeq" id="WP_129719763.1">
    <property type="nucleotide sequence ID" value="NZ_LR214951.1"/>
</dbReference>
<keyword evidence="3" id="KW-0444">Lipid biosynthesis</keyword>
<dbReference type="OrthoDB" id="9796672at2"/>
<dbReference type="Proteomes" id="UP000289440">
    <property type="component" value="Chromosome"/>
</dbReference>
<evidence type="ECO:0000256" key="8">
    <source>
        <dbReference type="ARBA" id="ARBA00023136"/>
    </source>
</evidence>
<evidence type="ECO:0000256" key="13">
    <source>
        <dbReference type="SAM" id="Phobius"/>
    </source>
</evidence>
<keyword evidence="15" id="KW-1185">Reference proteome</keyword>
<dbReference type="GO" id="GO:0046474">
    <property type="term" value="P:glycerophospholipid biosynthetic process"/>
    <property type="evidence" value="ECO:0007669"/>
    <property type="project" value="TreeGrafter"/>
</dbReference>
<evidence type="ECO:0000256" key="11">
    <source>
        <dbReference type="NCBIfam" id="TIGR00560"/>
    </source>
</evidence>
<gene>
    <name evidence="14" type="primary">pgsA</name>
    <name evidence="14" type="ORF">NCTC10166_00337</name>
</gene>
<dbReference type="PANTHER" id="PTHR14269">
    <property type="entry name" value="CDP-DIACYLGLYCEROL--GLYCEROL-3-PHOSPHATE 3-PHOSPHATIDYLTRANSFERASE-RELATED"/>
    <property type="match status" value="1"/>
</dbReference>
<dbReference type="NCBIfam" id="TIGR00560">
    <property type="entry name" value="pgsA"/>
    <property type="match status" value="1"/>
</dbReference>
<evidence type="ECO:0000256" key="3">
    <source>
        <dbReference type="ARBA" id="ARBA00022516"/>
    </source>
</evidence>
<accession>A0A449A564</accession>
<keyword evidence="9" id="KW-0594">Phospholipid biosynthesis</keyword>
<dbReference type="InterPro" id="IPR043130">
    <property type="entry name" value="CDP-OH_PTrfase_TM_dom"/>
</dbReference>
<evidence type="ECO:0000256" key="10">
    <source>
        <dbReference type="ARBA" id="ARBA00023264"/>
    </source>
</evidence>
<dbReference type="PROSITE" id="PS00379">
    <property type="entry name" value="CDP_ALCOHOL_P_TRANSF"/>
    <property type="match status" value="1"/>
</dbReference>
<reference evidence="14 15" key="1">
    <citation type="submission" date="2019-01" db="EMBL/GenBank/DDBJ databases">
        <authorList>
            <consortium name="Pathogen Informatics"/>
        </authorList>
    </citation>
    <scope>NUCLEOTIDE SEQUENCE [LARGE SCALE GENOMIC DNA]</scope>
    <source>
        <strain evidence="14 15">NCTC10166</strain>
    </source>
</reference>
<evidence type="ECO:0000256" key="2">
    <source>
        <dbReference type="ARBA" id="ARBA00010441"/>
    </source>
</evidence>
<dbReference type="Gene3D" id="1.20.120.1760">
    <property type="match status" value="1"/>
</dbReference>
<keyword evidence="7" id="KW-0443">Lipid metabolism</keyword>
<evidence type="ECO:0000256" key="9">
    <source>
        <dbReference type="ARBA" id="ARBA00023209"/>
    </source>
</evidence>
<feature type="transmembrane region" description="Helical" evidence="13">
    <location>
        <begin position="134"/>
        <end position="156"/>
    </location>
</feature>
<feature type="transmembrane region" description="Helical" evidence="13">
    <location>
        <begin position="168"/>
        <end position="192"/>
    </location>
</feature>
<evidence type="ECO:0000256" key="6">
    <source>
        <dbReference type="ARBA" id="ARBA00022989"/>
    </source>
</evidence>
<dbReference type="PANTHER" id="PTHR14269:SF62">
    <property type="entry name" value="CDP-DIACYLGLYCEROL--GLYCEROL-3-PHOSPHATE 3-PHOSPHATIDYLTRANSFERASE 1, CHLOROPLASTIC"/>
    <property type="match status" value="1"/>
</dbReference>
<dbReference type="InterPro" id="IPR004570">
    <property type="entry name" value="Phosphatidylglycerol_P_synth"/>
</dbReference>